<accession>A0A6J7N632</accession>
<evidence type="ECO:0000256" key="3">
    <source>
        <dbReference type="ARBA" id="ARBA00022475"/>
    </source>
</evidence>
<dbReference type="EMBL" id="CAEZYK010000004">
    <property type="protein sequence ID" value="CAB4713477.1"/>
    <property type="molecule type" value="Genomic_DNA"/>
</dbReference>
<feature type="transmembrane region" description="Helical" evidence="7">
    <location>
        <begin position="199"/>
        <end position="221"/>
    </location>
</feature>
<feature type="transmembrane region" description="Helical" evidence="7">
    <location>
        <begin position="288"/>
        <end position="311"/>
    </location>
</feature>
<dbReference type="EMBL" id="CAFBMM010000064">
    <property type="protein sequence ID" value="CAB4911667.1"/>
    <property type="molecule type" value="Genomic_DNA"/>
</dbReference>
<keyword evidence="5 7" id="KW-1133">Transmembrane helix</keyword>
<evidence type="ECO:0000256" key="7">
    <source>
        <dbReference type="SAM" id="Phobius"/>
    </source>
</evidence>
<evidence type="ECO:0000313" key="10">
    <source>
        <dbReference type="EMBL" id="CAB4986482.1"/>
    </source>
</evidence>
<keyword evidence="2" id="KW-0813">Transport</keyword>
<feature type="transmembrane region" description="Helical" evidence="7">
    <location>
        <begin position="63"/>
        <end position="89"/>
    </location>
</feature>
<feature type="transmembrane region" description="Helical" evidence="7">
    <location>
        <begin position="320"/>
        <end position="338"/>
    </location>
</feature>
<dbReference type="EMBL" id="CAFBOF010000048">
    <property type="protein sequence ID" value="CAB4986482.1"/>
    <property type="molecule type" value="Genomic_DNA"/>
</dbReference>
<name>A0A6J7N632_9ZZZZ</name>
<feature type="transmembrane region" description="Helical" evidence="7">
    <location>
        <begin position="158"/>
        <end position="184"/>
    </location>
</feature>
<keyword evidence="6 7" id="KW-0472">Membrane</keyword>
<evidence type="ECO:0000313" key="9">
    <source>
        <dbReference type="EMBL" id="CAB4911667.1"/>
    </source>
</evidence>
<dbReference type="PANTHER" id="PTHR23513">
    <property type="entry name" value="INTEGRAL MEMBRANE EFFLUX PROTEIN-RELATED"/>
    <property type="match status" value="1"/>
</dbReference>
<dbReference type="PANTHER" id="PTHR23513:SF6">
    <property type="entry name" value="MAJOR FACILITATOR SUPERFAMILY ASSOCIATED DOMAIN-CONTAINING PROTEIN"/>
    <property type="match status" value="1"/>
</dbReference>
<feature type="transmembrane region" description="Helical" evidence="7">
    <location>
        <begin position="256"/>
        <end position="276"/>
    </location>
</feature>
<reference evidence="10" key="1">
    <citation type="submission" date="2020-05" db="EMBL/GenBank/DDBJ databases">
        <authorList>
            <person name="Chiriac C."/>
            <person name="Salcher M."/>
            <person name="Ghai R."/>
            <person name="Kavagutti S V."/>
        </authorList>
    </citation>
    <scope>NUCLEOTIDE SEQUENCE</scope>
</reference>
<protein>
    <submittedName>
        <fullName evidence="10">Unannotated protein</fullName>
    </submittedName>
</protein>
<dbReference type="InterPro" id="IPR036259">
    <property type="entry name" value="MFS_trans_sf"/>
</dbReference>
<dbReference type="Pfam" id="PF05977">
    <property type="entry name" value="MFS_3"/>
    <property type="match status" value="1"/>
</dbReference>
<evidence type="ECO:0000256" key="5">
    <source>
        <dbReference type="ARBA" id="ARBA00022989"/>
    </source>
</evidence>
<keyword evidence="4 7" id="KW-0812">Transmembrane</keyword>
<evidence type="ECO:0000313" key="8">
    <source>
        <dbReference type="EMBL" id="CAB4713477.1"/>
    </source>
</evidence>
<comment type="subcellular location">
    <subcellularLocation>
        <location evidence="1">Cell membrane</location>
        <topology evidence="1">Multi-pass membrane protein</topology>
    </subcellularLocation>
</comment>
<dbReference type="Gene3D" id="1.20.1250.20">
    <property type="entry name" value="MFS general substrate transporter like domains"/>
    <property type="match status" value="1"/>
</dbReference>
<feature type="transmembrane region" description="Helical" evidence="7">
    <location>
        <begin position="34"/>
        <end position="57"/>
    </location>
</feature>
<sequence>MSENSSAPFIPEPSGDIPAPPRWRIFGSPIFFRLWLAQVVSSTGDWIGLIAILAIASRISGNAGAAVSLVMLARVVPGFFLGTIGGVIIDRFDRRLVMVVCDLARATLLLTLPFVNNLFQLILVSFGLEVLTLLWGPAKDAALPNIVDKDQLKSANSLSLVASYATFPLASLIFALLASLAAWLGSLGVISSFSVDQEALALFVDSFTFLFSALIVFSLPIPNDHQRHEGRIDFTQTGRDIKEGLKFIASHPRVKAVMIGLGIGLIGSGAMIPLGATFAEESLGGDAATFGLLMTALGLGAAGGVITLLLLQNRLPRETVFEYAVMGTGAFLIITVSFSSPLPAVMSTFAVGACAGTAYVTGFTVLQETVRDELRGRTFATLYVVIRMCLLISLVFSPLWADFWSWFIGLFADDPTAYLGSTRYVFSGVRLALWGGGLMTLGAGLWAHRTWARSNDTSATAVESPIDESDAS</sequence>
<gene>
    <name evidence="8" type="ORF">UFOPK2683_00133</name>
    <name evidence="9" type="ORF">UFOPK3605_01155</name>
    <name evidence="10" type="ORF">UFOPK3897_01454</name>
</gene>
<dbReference type="GO" id="GO:0005886">
    <property type="term" value="C:plasma membrane"/>
    <property type="evidence" value="ECO:0007669"/>
    <property type="project" value="UniProtKB-SubCell"/>
</dbReference>
<feature type="transmembrane region" description="Helical" evidence="7">
    <location>
        <begin position="424"/>
        <end position="447"/>
    </location>
</feature>
<evidence type="ECO:0000256" key="4">
    <source>
        <dbReference type="ARBA" id="ARBA00022692"/>
    </source>
</evidence>
<dbReference type="SUPFAM" id="SSF103473">
    <property type="entry name" value="MFS general substrate transporter"/>
    <property type="match status" value="1"/>
</dbReference>
<evidence type="ECO:0000256" key="1">
    <source>
        <dbReference type="ARBA" id="ARBA00004651"/>
    </source>
</evidence>
<dbReference type="InterPro" id="IPR010290">
    <property type="entry name" value="TM_effector"/>
</dbReference>
<feature type="transmembrane region" description="Helical" evidence="7">
    <location>
        <begin position="344"/>
        <end position="366"/>
    </location>
</feature>
<evidence type="ECO:0000256" key="2">
    <source>
        <dbReference type="ARBA" id="ARBA00022448"/>
    </source>
</evidence>
<dbReference type="CDD" id="cd06173">
    <property type="entry name" value="MFS_MefA_like"/>
    <property type="match status" value="1"/>
</dbReference>
<proteinExistence type="predicted"/>
<feature type="transmembrane region" description="Helical" evidence="7">
    <location>
        <begin position="378"/>
        <end position="401"/>
    </location>
</feature>
<dbReference type="AlphaFoldDB" id="A0A6J7N632"/>
<evidence type="ECO:0000256" key="6">
    <source>
        <dbReference type="ARBA" id="ARBA00023136"/>
    </source>
</evidence>
<keyword evidence="3" id="KW-1003">Cell membrane</keyword>
<organism evidence="10">
    <name type="scientific">freshwater metagenome</name>
    <dbReference type="NCBI Taxonomy" id="449393"/>
    <lineage>
        <taxon>unclassified sequences</taxon>
        <taxon>metagenomes</taxon>
        <taxon>ecological metagenomes</taxon>
    </lineage>
</organism>